<dbReference type="InterPro" id="IPR036291">
    <property type="entry name" value="NAD(P)-bd_dom_sf"/>
</dbReference>
<dbReference type="SUPFAM" id="SSF51735">
    <property type="entry name" value="NAD(P)-binding Rossmann-fold domains"/>
    <property type="match status" value="1"/>
</dbReference>
<name>A0ABP6GE37_9ACTN</name>
<dbReference type="Gene3D" id="3.40.50.720">
    <property type="entry name" value="NAD(P)-binding Rossmann-like Domain"/>
    <property type="match status" value="1"/>
</dbReference>
<dbReference type="InterPro" id="IPR001509">
    <property type="entry name" value="Epimerase_deHydtase"/>
</dbReference>
<evidence type="ECO:0000259" key="1">
    <source>
        <dbReference type="Pfam" id="PF01370"/>
    </source>
</evidence>
<dbReference type="Proteomes" id="UP001501842">
    <property type="component" value="Unassembled WGS sequence"/>
</dbReference>
<reference evidence="3" key="1">
    <citation type="journal article" date="2019" name="Int. J. Syst. Evol. Microbiol.">
        <title>The Global Catalogue of Microorganisms (GCM) 10K type strain sequencing project: providing services to taxonomists for standard genome sequencing and annotation.</title>
        <authorList>
            <consortium name="The Broad Institute Genomics Platform"/>
            <consortium name="The Broad Institute Genome Sequencing Center for Infectious Disease"/>
            <person name="Wu L."/>
            <person name="Ma J."/>
        </authorList>
    </citation>
    <scope>NUCLEOTIDE SEQUENCE [LARGE SCALE GENOMIC DNA]</scope>
    <source>
        <strain evidence="3">JCM 8201</strain>
    </source>
</reference>
<dbReference type="PANTHER" id="PTHR48079">
    <property type="entry name" value="PROTEIN YEEZ"/>
    <property type="match status" value="1"/>
</dbReference>
<protein>
    <submittedName>
        <fullName evidence="2">NAD(P)-dependent oxidoreductase</fullName>
    </submittedName>
</protein>
<feature type="domain" description="NAD-dependent epimerase/dehydratase" evidence="1">
    <location>
        <begin position="11"/>
        <end position="217"/>
    </location>
</feature>
<dbReference type="PANTHER" id="PTHR48079:SF6">
    <property type="entry name" value="NAD(P)-BINDING DOMAIN-CONTAINING PROTEIN-RELATED"/>
    <property type="match status" value="1"/>
</dbReference>
<proteinExistence type="predicted"/>
<gene>
    <name evidence="2" type="ORF">GCM10010439_06380</name>
</gene>
<dbReference type="Pfam" id="PF01370">
    <property type="entry name" value="Epimerase"/>
    <property type="match status" value="1"/>
</dbReference>
<accession>A0ABP6GE37</accession>
<comment type="caution">
    <text evidence="2">The sequence shown here is derived from an EMBL/GenBank/DDBJ whole genome shotgun (WGS) entry which is preliminary data.</text>
</comment>
<evidence type="ECO:0000313" key="3">
    <source>
        <dbReference type="Proteomes" id="UP001501842"/>
    </source>
</evidence>
<sequence>MRLLEAPPMKILLAGATGVIGRALVPRLVEAGHEVSGTTRHRAKGKFLEGLGAHPVIVDVLDAKRLRKAVKAERPDVIVHQLTDLSNEDFAANGALRVAGTRNLVDAALSVGVETMIAQSIAWLYMRGEEPAVEVDALDPALQPYQGIASLEQEVARMPKGVVLRYGALYGPGTWYAPDGAIADRVRRGELALTPAWTSFVHVEDAAAAAVAALDWERGPVNIVDDEPATFQEWLPSYAEALGAPEPRSIRHAAATGRPVSNAKAKSLGWTPQYPTWRTGLLTEVAPAE</sequence>
<dbReference type="RefSeq" id="WP_344448579.1">
    <property type="nucleotide sequence ID" value="NZ_BAAATZ010000003.1"/>
</dbReference>
<organism evidence="2 3">
    <name type="scientific">Actinocorallia aurantiaca</name>
    <dbReference type="NCBI Taxonomy" id="46204"/>
    <lineage>
        <taxon>Bacteria</taxon>
        <taxon>Bacillati</taxon>
        <taxon>Actinomycetota</taxon>
        <taxon>Actinomycetes</taxon>
        <taxon>Streptosporangiales</taxon>
        <taxon>Thermomonosporaceae</taxon>
        <taxon>Actinocorallia</taxon>
    </lineage>
</organism>
<dbReference type="InterPro" id="IPR051783">
    <property type="entry name" value="NAD(P)-dependent_oxidoreduct"/>
</dbReference>
<keyword evidence="3" id="KW-1185">Reference proteome</keyword>
<dbReference type="EMBL" id="BAAATZ010000003">
    <property type="protein sequence ID" value="GAA2719834.1"/>
    <property type="molecule type" value="Genomic_DNA"/>
</dbReference>
<evidence type="ECO:0000313" key="2">
    <source>
        <dbReference type="EMBL" id="GAA2719834.1"/>
    </source>
</evidence>